<dbReference type="RefSeq" id="XP_040698589.1">
    <property type="nucleotide sequence ID" value="XM_040852872.1"/>
</dbReference>
<keyword evidence="4" id="KW-1185">Reference proteome</keyword>
<dbReference type="InterPro" id="IPR000560">
    <property type="entry name" value="His_Pase_clade-2"/>
</dbReference>
<organism evidence="3 4">
    <name type="scientific">Aspergillus sydowii CBS 593.65</name>
    <dbReference type="NCBI Taxonomy" id="1036612"/>
    <lineage>
        <taxon>Eukaryota</taxon>
        <taxon>Fungi</taxon>
        <taxon>Dikarya</taxon>
        <taxon>Ascomycota</taxon>
        <taxon>Pezizomycotina</taxon>
        <taxon>Eurotiomycetes</taxon>
        <taxon>Eurotiomycetidae</taxon>
        <taxon>Eurotiales</taxon>
        <taxon>Aspergillaceae</taxon>
        <taxon>Aspergillus</taxon>
        <taxon>Aspergillus subgen. Nidulantes</taxon>
    </lineage>
</organism>
<dbReference type="SUPFAM" id="SSF53254">
    <property type="entry name" value="Phosphoglycerate mutase-like"/>
    <property type="match status" value="1"/>
</dbReference>
<dbReference type="Proteomes" id="UP000184356">
    <property type="component" value="Unassembled WGS sequence"/>
</dbReference>
<reference evidence="4" key="1">
    <citation type="journal article" date="2017" name="Genome Biol.">
        <title>Comparative genomics reveals high biological diversity and specific adaptations in the industrially and medically important fungal genus Aspergillus.</title>
        <authorList>
            <person name="de Vries R.P."/>
            <person name="Riley R."/>
            <person name="Wiebenga A."/>
            <person name="Aguilar-Osorio G."/>
            <person name="Amillis S."/>
            <person name="Uchima C.A."/>
            <person name="Anderluh G."/>
            <person name="Asadollahi M."/>
            <person name="Askin M."/>
            <person name="Barry K."/>
            <person name="Battaglia E."/>
            <person name="Bayram O."/>
            <person name="Benocci T."/>
            <person name="Braus-Stromeyer S.A."/>
            <person name="Caldana C."/>
            <person name="Canovas D."/>
            <person name="Cerqueira G.C."/>
            <person name="Chen F."/>
            <person name="Chen W."/>
            <person name="Choi C."/>
            <person name="Clum A."/>
            <person name="Dos Santos R.A."/>
            <person name="Damasio A.R."/>
            <person name="Diallinas G."/>
            <person name="Emri T."/>
            <person name="Fekete E."/>
            <person name="Flipphi M."/>
            <person name="Freyberg S."/>
            <person name="Gallo A."/>
            <person name="Gournas C."/>
            <person name="Habgood R."/>
            <person name="Hainaut M."/>
            <person name="Harispe M.L."/>
            <person name="Henrissat B."/>
            <person name="Hilden K.S."/>
            <person name="Hope R."/>
            <person name="Hossain A."/>
            <person name="Karabika E."/>
            <person name="Karaffa L."/>
            <person name="Karanyi Z."/>
            <person name="Krasevec N."/>
            <person name="Kuo A."/>
            <person name="Kusch H."/>
            <person name="LaButti K."/>
            <person name="Lagendijk E.L."/>
            <person name="Lapidus A."/>
            <person name="Levasseur A."/>
            <person name="Lindquist E."/>
            <person name="Lipzen A."/>
            <person name="Logrieco A.F."/>
            <person name="MacCabe A."/>
            <person name="Maekelae M.R."/>
            <person name="Malavazi I."/>
            <person name="Melin P."/>
            <person name="Meyer V."/>
            <person name="Mielnichuk N."/>
            <person name="Miskei M."/>
            <person name="Molnar A.P."/>
            <person name="Mule G."/>
            <person name="Ngan C.Y."/>
            <person name="Orejas M."/>
            <person name="Orosz E."/>
            <person name="Ouedraogo J.P."/>
            <person name="Overkamp K.M."/>
            <person name="Park H.-S."/>
            <person name="Perrone G."/>
            <person name="Piumi F."/>
            <person name="Punt P.J."/>
            <person name="Ram A.F."/>
            <person name="Ramon A."/>
            <person name="Rauscher S."/>
            <person name="Record E."/>
            <person name="Riano-Pachon D.M."/>
            <person name="Robert V."/>
            <person name="Roehrig J."/>
            <person name="Ruller R."/>
            <person name="Salamov A."/>
            <person name="Salih N.S."/>
            <person name="Samson R.A."/>
            <person name="Sandor E."/>
            <person name="Sanguinetti M."/>
            <person name="Schuetze T."/>
            <person name="Sepcic K."/>
            <person name="Shelest E."/>
            <person name="Sherlock G."/>
            <person name="Sophianopoulou V."/>
            <person name="Squina F.M."/>
            <person name="Sun H."/>
            <person name="Susca A."/>
            <person name="Todd R.B."/>
            <person name="Tsang A."/>
            <person name="Unkles S.E."/>
            <person name="van de Wiele N."/>
            <person name="van Rossen-Uffink D."/>
            <person name="Oliveira J.V."/>
            <person name="Vesth T.C."/>
            <person name="Visser J."/>
            <person name="Yu J.-H."/>
            <person name="Zhou M."/>
            <person name="Andersen M.R."/>
            <person name="Archer D.B."/>
            <person name="Baker S.E."/>
            <person name="Benoit I."/>
            <person name="Brakhage A.A."/>
            <person name="Braus G.H."/>
            <person name="Fischer R."/>
            <person name="Frisvad J.C."/>
            <person name="Goldman G.H."/>
            <person name="Houbraken J."/>
            <person name="Oakley B."/>
            <person name="Pocsi I."/>
            <person name="Scazzocchio C."/>
            <person name="Seiboth B."/>
            <person name="vanKuyk P.A."/>
            <person name="Wortman J."/>
            <person name="Dyer P.S."/>
            <person name="Grigoriev I.V."/>
        </authorList>
    </citation>
    <scope>NUCLEOTIDE SEQUENCE [LARGE SCALE GENOMIC DNA]</scope>
    <source>
        <strain evidence="4">CBS 593.65</strain>
    </source>
</reference>
<evidence type="ECO:0008006" key="5">
    <source>
        <dbReference type="Google" id="ProtNLM"/>
    </source>
</evidence>
<comment type="similarity">
    <text evidence="1">Belongs to the histidine acid phosphatase family.</text>
</comment>
<dbReference type="GeneID" id="63768945"/>
<proteinExistence type="inferred from homology"/>
<dbReference type="VEuPathDB" id="FungiDB:ASPSYDRAFT_93683"/>
<dbReference type="CDD" id="cd07061">
    <property type="entry name" value="HP_HAP_like"/>
    <property type="match status" value="1"/>
</dbReference>
<feature type="chain" id="PRO_5012544256" description="Histidine acid phosphatase" evidence="2">
    <location>
        <begin position="27"/>
        <end position="480"/>
    </location>
</feature>
<protein>
    <recommendedName>
        <fullName evidence="5">Histidine acid phosphatase</fullName>
    </recommendedName>
</protein>
<evidence type="ECO:0000313" key="3">
    <source>
        <dbReference type="EMBL" id="OJJ54783.1"/>
    </source>
</evidence>
<dbReference type="InterPro" id="IPR029033">
    <property type="entry name" value="His_PPase_superfam"/>
</dbReference>
<sequence length="480" mass="53326">MQTVYEGILDMLTFFLSLLFPGTSLAAVDSFYPPLNHTTYITNASLGTYGGVFSAPSDRASQTGDSVYNYCSMPHPHVDTYALPHPVANHSVAAKLVHLEYIQRHQRRTPYNILPGGENQEYNCDAIHPHLFAAPAHPSPGTGPSPAQVYGQAYTDPANPFLTNYVNGSCQYPQLTIGGYLDAYQHGRDLHALYSTKLGLIPETLDEAVAGGDQRVWFRSSSSPLTQGSAGGVLRGLWPEYKGPLPLHQQVEAVDTINRGFECPARDTILDAVQSGPEWEEHLAVTEGLRGKLAGMFGAEGEEAWLETWDHFADNFQGRLCNGYELPCSLEEEGDCVSREQADEVFRAGDWMYNYWWRRNQNVTEYITVIEGMFIAELVRSFEAVVAGEKEVVYRHVFAHDGDIAPLLGALGIRALRWPGMGSNVAFEFWETSESEVYARVLYSGRTLETIHGPLEWIPVSKLVDILKPFIPEDIVKLCS</sequence>
<dbReference type="Pfam" id="PF00328">
    <property type="entry name" value="His_Phos_2"/>
    <property type="match status" value="1"/>
</dbReference>
<feature type="signal peptide" evidence="2">
    <location>
        <begin position="1"/>
        <end position="26"/>
    </location>
</feature>
<dbReference type="Gene3D" id="3.40.50.1240">
    <property type="entry name" value="Phosphoglycerate mutase-like"/>
    <property type="match status" value="1"/>
</dbReference>
<gene>
    <name evidence="3" type="ORF">ASPSYDRAFT_93683</name>
</gene>
<dbReference type="AlphaFoldDB" id="A0A1L9T671"/>
<dbReference type="EMBL" id="KV878594">
    <property type="protein sequence ID" value="OJJ54783.1"/>
    <property type="molecule type" value="Genomic_DNA"/>
</dbReference>
<accession>A0A1L9T671</accession>
<dbReference type="OrthoDB" id="10262962at2759"/>
<evidence type="ECO:0000256" key="1">
    <source>
        <dbReference type="ARBA" id="ARBA00005375"/>
    </source>
</evidence>
<dbReference type="InterPro" id="IPR050645">
    <property type="entry name" value="Histidine_acid_phosphatase"/>
</dbReference>
<dbReference type="PANTHER" id="PTHR11567:SF195">
    <property type="entry name" value="ACID PHOSPHATASE, PUTATIVE (AFU_ORTHOLOGUE AFUA_3G14570)-RELATED"/>
    <property type="match status" value="1"/>
</dbReference>
<dbReference type="PANTHER" id="PTHR11567">
    <property type="entry name" value="ACID PHOSPHATASE-RELATED"/>
    <property type="match status" value="1"/>
</dbReference>
<name>A0A1L9T671_9EURO</name>
<keyword evidence="2" id="KW-0732">Signal</keyword>
<dbReference type="GO" id="GO:0016791">
    <property type="term" value="F:phosphatase activity"/>
    <property type="evidence" value="ECO:0007669"/>
    <property type="project" value="TreeGrafter"/>
</dbReference>
<evidence type="ECO:0000313" key="4">
    <source>
        <dbReference type="Proteomes" id="UP000184356"/>
    </source>
</evidence>
<evidence type="ECO:0000256" key="2">
    <source>
        <dbReference type="SAM" id="SignalP"/>
    </source>
</evidence>